<evidence type="ECO:0000256" key="4">
    <source>
        <dbReference type="ARBA" id="ARBA00022679"/>
    </source>
</evidence>
<feature type="domain" description="GHMP kinase N-terminal" evidence="10">
    <location>
        <begin position="65"/>
        <end position="143"/>
    </location>
</feature>
<dbReference type="GO" id="GO:0016114">
    <property type="term" value="P:terpenoid biosynthetic process"/>
    <property type="evidence" value="ECO:0007669"/>
    <property type="project" value="UniProtKB-UniRule"/>
</dbReference>
<proteinExistence type="inferred from homology"/>
<dbReference type="HAMAP" id="MF_00061">
    <property type="entry name" value="IspE"/>
    <property type="match status" value="1"/>
</dbReference>
<dbReference type="NCBIfam" id="TIGR00154">
    <property type="entry name" value="ispE"/>
    <property type="match status" value="1"/>
</dbReference>
<keyword evidence="4 9" id="KW-0808">Transferase</keyword>
<comment type="caution">
    <text evidence="12">The sequence shown here is derived from an EMBL/GenBank/DDBJ whole genome shotgun (WGS) entry which is preliminary data.</text>
</comment>
<dbReference type="InterPro" id="IPR020568">
    <property type="entry name" value="Ribosomal_Su5_D2-typ_SF"/>
</dbReference>
<sequence>MLAERAYAKINLTLDVLGRRPDGYHEVDMVLQTIDLSDLIWLEDAPSGVIEVSSNAANIPTDARNLAVAAARALSAACGLARGVRIRIDKQIPVAAGLAGGSADAAAVLRGLNRMWQLGLSADELAAIGAQVGSDVPFCVLGGCALATGRGEQLRKVDHDLRAWVVLVRPPVFVSTAEVYGTLTPDRYAPAPASRAMIPALLRRDFDAVRRLSVNGLAAATLARYPEVRQMWQRVEQAAHVPVQMSGSGPTLYCLLPARSMAQRLYNALRGFAREVYLCRFVS</sequence>
<feature type="binding site" evidence="9">
    <location>
        <begin position="93"/>
        <end position="103"/>
    </location>
    <ligand>
        <name>ATP</name>
        <dbReference type="ChEBI" id="CHEBI:30616"/>
    </ligand>
</feature>
<reference evidence="12" key="2">
    <citation type="submission" date="2020-09" db="EMBL/GenBank/DDBJ databases">
        <authorList>
            <person name="Sun Q."/>
            <person name="Ohkuma M."/>
        </authorList>
    </citation>
    <scope>NUCLEOTIDE SEQUENCE</scope>
    <source>
        <strain evidence="12">JCM 18487</strain>
    </source>
</reference>
<dbReference type="EMBL" id="BMOY01000027">
    <property type="protein sequence ID" value="GGJ08767.1"/>
    <property type="molecule type" value="Genomic_DNA"/>
</dbReference>
<protein>
    <recommendedName>
        <fullName evidence="3 9">4-diphosphocytidyl-2-C-methyl-D-erythritol kinase</fullName>
        <shortName evidence="9">CMK</shortName>
        <ecNumber evidence="2 9">2.7.1.148</ecNumber>
    </recommendedName>
    <alternativeName>
        <fullName evidence="8 9">4-(cytidine-5'-diphospho)-2-C-methyl-D-erythritol kinase</fullName>
    </alternativeName>
</protein>
<feature type="active site" evidence="9">
    <location>
        <position position="135"/>
    </location>
</feature>
<dbReference type="Gene3D" id="3.30.230.10">
    <property type="match status" value="1"/>
</dbReference>
<evidence type="ECO:0000256" key="6">
    <source>
        <dbReference type="ARBA" id="ARBA00022777"/>
    </source>
</evidence>
<evidence type="ECO:0000256" key="9">
    <source>
        <dbReference type="HAMAP-Rule" id="MF_00061"/>
    </source>
</evidence>
<dbReference type="InterPro" id="IPR036554">
    <property type="entry name" value="GHMP_kinase_C_sf"/>
</dbReference>
<evidence type="ECO:0000313" key="12">
    <source>
        <dbReference type="EMBL" id="GGJ08767.1"/>
    </source>
</evidence>
<dbReference type="Pfam" id="PF08544">
    <property type="entry name" value="GHMP_kinases_C"/>
    <property type="match status" value="1"/>
</dbReference>
<evidence type="ECO:0000256" key="7">
    <source>
        <dbReference type="ARBA" id="ARBA00022840"/>
    </source>
</evidence>
<dbReference type="PANTHER" id="PTHR43527">
    <property type="entry name" value="4-DIPHOSPHOCYTIDYL-2-C-METHYL-D-ERYTHRITOL KINASE, CHLOROPLASTIC"/>
    <property type="match status" value="1"/>
</dbReference>
<comment type="similarity">
    <text evidence="1 9">Belongs to the GHMP kinase family. IspE subfamily.</text>
</comment>
<accession>A0A917KC45</accession>
<evidence type="ECO:0000259" key="10">
    <source>
        <dbReference type="Pfam" id="PF00288"/>
    </source>
</evidence>
<dbReference type="InterPro" id="IPR013750">
    <property type="entry name" value="GHMP_kinase_C_dom"/>
</dbReference>
<dbReference type="PANTHER" id="PTHR43527:SF2">
    <property type="entry name" value="4-DIPHOSPHOCYTIDYL-2-C-METHYL-D-ERYTHRITOL KINASE, CHLOROPLASTIC"/>
    <property type="match status" value="1"/>
</dbReference>
<organism evidence="12 13">
    <name type="scientific">Alicyclobacillus cellulosilyticus</name>
    <dbReference type="NCBI Taxonomy" id="1003997"/>
    <lineage>
        <taxon>Bacteria</taxon>
        <taxon>Bacillati</taxon>
        <taxon>Bacillota</taxon>
        <taxon>Bacilli</taxon>
        <taxon>Bacillales</taxon>
        <taxon>Alicyclobacillaceae</taxon>
        <taxon>Alicyclobacillus</taxon>
    </lineage>
</organism>
<comment type="function">
    <text evidence="9">Catalyzes the phosphorylation of the position 2 hydroxy group of 4-diphosphocytidyl-2C-methyl-D-erythritol.</text>
</comment>
<dbReference type="Proteomes" id="UP000637695">
    <property type="component" value="Unassembled WGS sequence"/>
</dbReference>
<dbReference type="Pfam" id="PF00288">
    <property type="entry name" value="GHMP_kinases_N"/>
    <property type="match status" value="1"/>
</dbReference>
<keyword evidence="9" id="KW-0414">Isoprene biosynthesis</keyword>
<dbReference type="EC" id="2.7.1.148" evidence="2 9"/>
<dbReference type="GO" id="GO:0019288">
    <property type="term" value="P:isopentenyl diphosphate biosynthetic process, methylerythritol 4-phosphate pathway"/>
    <property type="evidence" value="ECO:0007669"/>
    <property type="project" value="UniProtKB-UniRule"/>
</dbReference>
<keyword evidence="7 9" id="KW-0067">ATP-binding</keyword>
<keyword evidence="13" id="KW-1185">Reference proteome</keyword>
<comment type="pathway">
    <text evidence="9">Isoprenoid biosynthesis; isopentenyl diphosphate biosynthesis via DXP pathway; isopentenyl diphosphate from 1-deoxy-D-xylulose 5-phosphate: step 3/6.</text>
</comment>
<evidence type="ECO:0000256" key="3">
    <source>
        <dbReference type="ARBA" id="ARBA00017473"/>
    </source>
</evidence>
<dbReference type="RefSeq" id="WP_188882482.1">
    <property type="nucleotide sequence ID" value="NZ_BMOY01000027.1"/>
</dbReference>
<evidence type="ECO:0000313" key="13">
    <source>
        <dbReference type="Proteomes" id="UP000637695"/>
    </source>
</evidence>
<gene>
    <name evidence="9 12" type="primary">ispE</name>
    <name evidence="12" type="ORF">GCM10010885_17390</name>
</gene>
<dbReference type="SUPFAM" id="SSF54211">
    <property type="entry name" value="Ribosomal protein S5 domain 2-like"/>
    <property type="match status" value="1"/>
</dbReference>
<evidence type="ECO:0000256" key="1">
    <source>
        <dbReference type="ARBA" id="ARBA00009684"/>
    </source>
</evidence>
<reference evidence="12" key="1">
    <citation type="journal article" date="2014" name="Int. J. Syst. Evol. Microbiol.">
        <title>Complete genome sequence of Corynebacterium casei LMG S-19264T (=DSM 44701T), isolated from a smear-ripened cheese.</title>
        <authorList>
            <consortium name="US DOE Joint Genome Institute (JGI-PGF)"/>
            <person name="Walter F."/>
            <person name="Albersmeier A."/>
            <person name="Kalinowski J."/>
            <person name="Ruckert C."/>
        </authorList>
    </citation>
    <scope>NUCLEOTIDE SEQUENCE</scope>
    <source>
        <strain evidence="12">JCM 18487</strain>
    </source>
</reference>
<dbReference type="GO" id="GO:0050515">
    <property type="term" value="F:4-(cytidine 5'-diphospho)-2-C-methyl-D-erythritol kinase activity"/>
    <property type="evidence" value="ECO:0007669"/>
    <property type="project" value="UniProtKB-UniRule"/>
</dbReference>
<dbReference type="InterPro" id="IPR006204">
    <property type="entry name" value="GHMP_kinase_N_dom"/>
</dbReference>
<evidence type="ECO:0000259" key="11">
    <source>
        <dbReference type="Pfam" id="PF08544"/>
    </source>
</evidence>
<name>A0A917KC45_9BACL</name>
<keyword evidence="5 9" id="KW-0547">Nucleotide-binding</keyword>
<dbReference type="InterPro" id="IPR004424">
    <property type="entry name" value="IspE"/>
</dbReference>
<dbReference type="GO" id="GO:0005524">
    <property type="term" value="F:ATP binding"/>
    <property type="evidence" value="ECO:0007669"/>
    <property type="project" value="UniProtKB-UniRule"/>
</dbReference>
<feature type="active site" evidence="9">
    <location>
        <position position="9"/>
    </location>
</feature>
<dbReference type="SUPFAM" id="SSF55060">
    <property type="entry name" value="GHMP Kinase, C-terminal domain"/>
    <property type="match status" value="1"/>
</dbReference>
<evidence type="ECO:0000256" key="2">
    <source>
        <dbReference type="ARBA" id="ARBA00012052"/>
    </source>
</evidence>
<feature type="domain" description="GHMP kinase C-terminal" evidence="11">
    <location>
        <begin position="197"/>
        <end position="270"/>
    </location>
</feature>
<dbReference type="InterPro" id="IPR014721">
    <property type="entry name" value="Ribsml_uS5_D2-typ_fold_subgr"/>
</dbReference>
<keyword evidence="6 9" id="KW-0418">Kinase</keyword>
<comment type="catalytic activity">
    <reaction evidence="9">
        <text>4-CDP-2-C-methyl-D-erythritol + ATP = 4-CDP-2-C-methyl-D-erythritol 2-phosphate + ADP + H(+)</text>
        <dbReference type="Rhea" id="RHEA:18437"/>
        <dbReference type="ChEBI" id="CHEBI:15378"/>
        <dbReference type="ChEBI" id="CHEBI:30616"/>
        <dbReference type="ChEBI" id="CHEBI:57823"/>
        <dbReference type="ChEBI" id="CHEBI:57919"/>
        <dbReference type="ChEBI" id="CHEBI:456216"/>
        <dbReference type="EC" id="2.7.1.148"/>
    </reaction>
</comment>
<dbReference type="PIRSF" id="PIRSF010376">
    <property type="entry name" value="IspE"/>
    <property type="match status" value="1"/>
</dbReference>
<dbReference type="Gene3D" id="3.30.70.890">
    <property type="entry name" value="GHMP kinase, C-terminal domain"/>
    <property type="match status" value="1"/>
</dbReference>
<dbReference type="AlphaFoldDB" id="A0A917KC45"/>
<evidence type="ECO:0000256" key="8">
    <source>
        <dbReference type="ARBA" id="ARBA00032554"/>
    </source>
</evidence>
<evidence type="ECO:0000256" key="5">
    <source>
        <dbReference type="ARBA" id="ARBA00022741"/>
    </source>
</evidence>